<reference evidence="2 3" key="1">
    <citation type="submission" date="2016-08" db="EMBL/GenBank/DDBJ databases">
        <authorList>
            <person name="Seilhamer J.J."/>
        </authorList>
    </citation>
    <scope>NUCLEOTIDE SEQUENCE [LARGE SCALE GENOMIC DNA]</scope>
    <source>
        <strain evidence="2">M3/6</strain>
    </source>
</reference>
<dbReference type="AlphaFoldDB" id="A0A1R3T8M4"/>
<organism evidence="2 3">
    <name type="scientific">Proteiniphilum saccharofermentans</name>
    <dbReference type="NCBI Taxonomy" id="1642647"/>
    <lineage>
        <taxon>Bacteria</taxon>
        <taxon>Pseudomonadati</taxon>
        <taxon>Bacteroidota</taxon>
        <taxon>Bacteroidia</taxon>
        <taxon>Bacteroidales</taxon>
        <taxon>Dysgonomonadaceae</taxon>
        <taxon>Proteiniphilum</taxon>
    </lineage>
</organism>
<keyword evidence="3" id="KW-1185">Reference proteome</keyword>
<dbReference type="Proteomes" id="UP000187464">
    <property type="component" value="Chromosome I"/>
</dbReference>
<keyword evidence="1" id="KW-0732">Signal</keyword>
<protein>
    <recommendedName>
        <fullName evidence="4">Secreted protein</fullName>
    </recommendedName>
</protein>
<feature type="signal peptide" evidence="1">
    <location>
        <begin position="1"/>
        <end position="26"/>
    </location>
</feature>
<evidence type="ECO:0000313" key="2">
    <source>
        <dbReference type="EMBL" id="SCD20295.1"/>
    </source>
</evidence>
<evidence type="ECO:0008006" key="4">
    <source>
        <dbReference type="Google" id="ProtNLM"/>
    </source>
</evidence>
<gene>
    <name evidence="2" type="ORF">PSM36_1474</name>
</gene>
<evidence type="ECO:0000256" key="1">
    <source>
        <dbReference type="SAM" id="SignalP"/>
    </source>
</evidence>
<dbReference type="EMBL" id="LT605205">
    <property type="protein sequence ID" value="SCD20295.1"/>
    <property type="molecule type" value="Genomic_DNA"/>
</dbReference>
<name>A0A1R3T8M4_9BACT</name>
<dbReference type="KEGG" id="psac:PSM36_1474"/>
<accession>A0A1R3T8M4</accession>
<feature type="chain" id="PRO_5013159152" description="Secreted protein" evidence="1">
    <location>
        <begin position="27"/>
        <end position="152"/>
    </location>
</feature>
<dbReference type="InterPro" id="IPR046090">
    <property type="entry name" value="DUF6108"/>
</dbReference>
<proteinExistence type="predicted"/>
<evidence type="ECO:0000313" key="3">
    <source>
        <dbReference type="Proteomes" id="UP000187464"/>
    </source>
</evidence>
<sequence>MKIKRTFLRLLILFLLLVTSGVTVQAQENLRINTVFEKYGKQKGATMVVLSGKALHNYRLDKYRSITLQYDRTILDEIQQCLETDKKQAHQIKEVISNGIISSGYYQLPEEENQTNRYILFKIGDDGTATLIYMEGGKDSEELINRLFIKKE</sequence>
<dbReference type="RefSeq" id="WP_076930257.1">
    <property type="nucleotide sequence ID" value="NZ_LT605205.1"/>
</dbReference>
<dbReference type="STRING" id="1642647.PSM36_1474"/>
<dbReference type="Pfam" id="PF19603">
    <property type="entry name" value="DUF6108"/>
    <property type="match status" value="1"/>
</dbReference>